<evidence type="ECO:0000313" key="2">
    <source>
        <dbReference type="EMBL" id="KAI5318726.1"/>
    </source>
</evidence>
<dbReference type="AlphaFoldDB" id="A0AAD4YRG7"/>
<evidence type="ECO:0000256" key="1">
    <source>
        <dbReference type="SAM" id="MobiDB-lite"/>
    </source>
</evidence>
<reference evidence="2 3" key="1">
    <citation type="journal article" date="2022" name="G3 (Bethesda)">
        <title>Whole-genome sequence and methylome profiling of the almond [Prunus dulcis (Mill.) D.A. Webb] cultivar 'Nonpareil'.</title>
        <authorList>
            <person name="D'Amico-Willman K.M."/>
            <person name="Ouma W.Z."/>
            <person name="Meulia T."/>
            <person name="Sideli G.M."/>
            <person name="Gradziel T.M."/>
            <person name="Fresnedo-Ramirez J."/>
        </authorList>
    </citation>
    <scope>NUCLEOTIDE SEQUENCE [LARGE SCALE GENOMIC DNA]</scope>
    <source>
        <strain evidence="2">Clone GOH B32 T37-40</strain>
    </source>
</reference>
<organism evidence="2 3">
    <name type="scientific">Prunus dulcis</name>
    <name type="common">Almond</name>
    <name type="synonym">Amygdalus dulcis</name>
    <dbReference type="NCBI Taxonomy" id="3755"/>
    <lineage>
        <taxon>Eukaryota</taxon>
        <taxon>Viridiplantae</taxon>
        <taxon>Streptophyta</taxon>
        <taxon>Embryophyta</taxon>
        <taxon>Tracheophyta</taxon>
        <taxon>Spermatophyta</taxon>
        <taxon>Magnoliopsida</taxon>
        <taxon>eudicotyledons</taxon>
        <taxon>Gunneridae</taxon>
        <taxon>Pentapetalae</taxon>
        <taxon>rosids</taxon>
        <taxon>fabids</taxon>
        <taxon>Rosales</taxon>
        <taxon>Rosaceae</taxon>
        <taxon>Amygdaloideae</taxon>
        <taxon>Amygdaleae</taxon>
        <taxon>Prunus</taxon>
    </lineage>
</organism>
<sequence length="68" mass="7823">MILDSFSSRRRKSQGTKKNLIDEDKENQSDIFACLPILPFLLSEKLGLPKFLFPDPTLFSLLVFSRGY</sequence>
<gene>
    <name evidence="2" type="ORF">L3X38_038434</name>
</gene>
<accession>A0AAD4YRG7</accession>
<keyword evidence="3" id="KW-1185">Reference proteome</keyword>
<evidence type="ECO:0000313" key="3">
    <source>
        <dbReference type="Proteomes" id="UP001054821"/>
    </source>
</evidence>
<dbReference type="EMBL" id="JAJFAZ020000007">
    <property type="protein sequence ID" value="KAI5318726.1"/>
    <property type="molecule type" value="Genomic_DNA"/>
</dbReference>
<proteinExistence type="predicted"/>
<dbReference type="Proteomes" id="UP001054821">
    <property type="component" value="Chromosome 7"/>
</dbReference>
<name>A0AAD4YRG7_PRUDU</name>
<protein>
    <submittedName>
        <fullName evidence="2">Uncharacterized protein</fullName>
    </submittedName>
</protein>
<comment type="caution">
    <text evidence="2">The sequence shown here is derived from an EMBL/GenBank/DDBJ whole genome shotgun (WGS) entry which is preliminary data.</text>
</comment>
<feature type="region of interest" description="Disordered" evidence="1">
    <location>
        <begin position="1"/>
        <end position="22"/>
    </location>
</feature>